<reference evidence="1 2" key="2">
    <citation type="submission" date="2012-02" db="EMBL/GenBank/DDBJ databases">
        <title>Improved High-Quality Draft sequence of Desulfobacter postgatei 2ac9.</title>
        <authorList>
            <consortium name="US DOE Joint Genome Institute"/>
            <person name="Lucas S."/>
            <person name="Han J."/>
            <person name="Lapidus A."/>
            <person name="Cheng J.-F."/>
            <person name="Goodwin L."/>
            <person name="Pitluck S."/>
            <person name="Peters L."/>
            <person name="Ovchinnikova G."/>
            <person name="Held B."/>
            <person name="Detter J.C."/>
            <person name="Han C."/>
            <person name="Tapia R."/>
            <person name="Land M."/>
            <person name="Hauser L."/>
            <person name="Kyrpides N."/>
            <person name="Ivanova N."/>
            <person name="Pagani I."/>
            <person name="Orellana R."/>
            <person name="Lovley D."/>
            <person name="Woyke T."/>
        </authorList>
    </citation>
    <scope>NUCLEOTIDE SEQUENCE [LARGE SCALE GENOMIC DNA]</scope>
    <source>
        <strain evidence="1 2">2ac9</strain>
    </source>
</reference>
<keyword evidence="2" id="KW-1185">Reference proteome</keyword>
<dbReference type="EMBL" id="CM001488">
    <property type="protein sequence ID" value="EIM62724.1"/>
    <property type="molecule type" value="Genomic_DNA"/>
</dbReference>
<sequence>MSSLKPLGKNISGVEVTNISTHGIWLLSGDQER</sequence>
<accession>I5AZR1</accession>
<evidence type="ECO:0000313" key="1">
    <source>
        <dbReference type="EMBL" id="EIM62724.1"/>
    </source>
</evidence>
<gene>
    <name evidence="1" type="ORF">DespoDRAFT_00734</name>
</gene>
<dbReference type="AlphaFoldDB" id="I5AZR1"/>
<dbReference type="HOGENOM" id="CLU_3381554_0_0_7"/>
<protein>
    <submittedName>
        <fullName evidence="1">Uncharacterized protein</fullName>
    </submittedName>
</protein>
<organism evidence="1 2">
    <name type="scientific">Desulfobacter postgatei 2ac9</name>
    <dbReference type="NCBI Taxonomy" id="879212"/>
    <lineage>
        <taxon>Bacteria</taxon>
        <taxon>Pseudomonadati</taxon>
        <taxon>Thermodesulfobacteriota</taxon>
        <taxon>Desulfobacteria</taxon>
        <taxon>Desulfobacterales</taxon>
        <taxon>Desulfobacteraceae</taxon>
        <taxon>Desulfobacter</taxon>
    </lineage>
</organism>
<name>I5AZR1_9BACT</name>
<proteinExistence type="predicted"/>
<dbReference type="Proteomes" id="UP000005778">
    <property type="component" value="Chromosome"/>
</dbReference>
<evidence type="ECO:0000313" key="2">
    <source>
        <dbReference type="Proteomes" id="UP000005778"/>
    </source>
</evidence>
<reference evidence="1 2" key="1">
    <citation type="submission" date="2011-09" db="EMBL/GenBank/DDBJ databases">
        <authorList>
            <consortium name="US DOE Joint Genome Institute (JGI-PGF)"/>
            <person name="Lucas S."/>
            <person name="Han J."/>
            <person name="Lapidus A."/>
            <person name="Cheng J.-F."/>
            <person name="Goodwin L."/>
            <person name="Pitluck S."/>
            <person name="Peters L."/>
            <person name="Land M.L."/>
            <person name="Hauser L."/>
            <person name="Orellana R."/>
            <person name="Lovley D."/>
            <person name="Woyke T.J."/>
        </authorList>
    </citation>
    <scope>NUCLEOTIDE SEQUENCE [LARGE SCALE GENOMIC DNA]</scope>
    <source>
        <strain evidence="1 2">2ac9</strain>
    </source>
</reference>